<dbReference type="Proteomes" id="UP000316080">
    <property type="component" value="Unassembled WGS sequence"/>
</dbReference>
<dbReference type="InterPro" id="IPR013651">
    <property type="entry name" value="ATP-grasp_RimK-type"/>
</dbReference>
<accession>A0A520KF59</accession>
<evidence type="ECO:0000256" key="3">
    <source>
        <dbReference type="ARBA" id="ARBA00022598"/>
    </source>
</evidence>
<dbReference type="FunFam" id="3.30.470.20:FF:000058">
    <property type="entry name" value="Alpha-aminoadipate--LysW ligase LysX protein"/>
    <property type="match status" value="1"/>
</dbReference>
<keyword evidence="6 10" id="KW-0547">Nucleotide-binding</keyword>
<dbReference type="NCBIfam" id="TIGR00768">
    <property type="entry name" value="rimK_fam"/>
    <property type="match status" value="1"/>
</dbReference>
<proteinExistence type="inferred from homology"/>
<evidence type="ECO:0000313" key="13">
    <source>
        <dbReference type="EMBL" id="TDA40523.1"/>
    </source>
</evidence>
<name>A0A520KF59_9CREN</name>
<dbReference type="PROSITE" id="PS50975">
    <property type="entry name" value="ATP_GRASP"/>
    <property type="match status" value="1"/>
</dbReference>
<comment type="pathway">
    <text evidence="9">Amino-acid biosynthesis.</text>
</comment>
<keyword evidence="3" id="KW-0436">Ligase</keyword>
<evidence type="ECO:0000256" key="7">
    <source>
        <dbReference type="ARBA" id="ARBA00022840"/>
    </source>
</evidence>
<dbReference type="InterPro" id="IPR011761">
    <property type="entry name" value="ATP-grasp"/>
</dbReference>
<comment type="caution">
    <text evidence="12">The sequence shown here is derived from an EMBL/GenBank/DDBJ whole genome shotgun (WGS) entry which is preliminary data.</text>
</comment>
<dbReference type="Pfam" id="PF22626">
    <property type="entry name" value="LysX_preATP_grasp"/>
    <property type="match status" value="1"/>
</dbReference>
<dbReference type="FunFam" id="3.30.1490.20:FF:000025">
    <property type="entry name" value="Alpha-aminoadipate--LysW ligase LysX protein"/>
    <property type="match status" value="1"/>
</dbReference>
<dbReference type="SUPFAM" id="SSF52440">
    <property type="entry name" value="PreATP-grasp domain"/>
    <property type="match status" value="1"/>
</dbReference>
<evidence type="ECO:0000256" key="5">
    <source>
        <dbReference type="ARBA" id="ARBA00022723"/>
    </source>
</evidence>
<dbReference type="Proteomes" id="UP000317265">
    <property type="component" value="Unassembled WGS sequence"/>
</dbReference>
<comment type="cofactor">
    <cofactor evidence="1">
        <name>Mg(2+)</name>
        <dbReference type="ChEBI" id="CHEBI:18420"/>
    </cofactor>
</comment>
<evidence type="ECO:0000313" key="12">
    <source>
        <dbReference type="EMBL" id="RZN55981.1"/>
    </source>
</evidence>
<dbReference type="SUPFAM" id="SSF56059">
    <property type="entry name" value="Glutathione synthetase ATP-binding domain-like"/>
    <property type="match status" value="1"/>
</dbReference>
<dbReference type="InterPro" id="IPR054562">
    <property type="entry name" value="LysX/ArgX_preATP_grasp"/>
</dbReference>
<sequence>MPILSLLYDRIRTEEKLIINTAEKKGIELRPIDVKDLHLVITDPNKDKEIFGDIAIERCVSYFRGLHLTAILEGKGIRVINPYSIMSICGNKMLTSILLAKNGIPTPKTIIAFTKEEALKAIEEIGFPAVIKPVFGSWGRLIAQVKDKDIAQVILEHREEINNPLYQIYYIQEMIERPPRDIRCIVIDNEIIASIYRYSSPEDWRTNIARGGRAEVCNLTEDMKEIILKTSEIIGGGVLGIDAMESKNGIVIHEVNATVEFKGAMSATGIDIPGKIIEYALKLAKK</sequence>
<dbReference type="EMBL" id="QNVI01000002">
    <property type="protein sequence ID" value="TDA40523.1"/>
    <property type="molecule type" value="Genomic_DNA"/>
</dbReference>
<dbReference type="PANTHER" id="PTHR21621">
    <property type="entry name" value="RIBOSOMAL PROTEIN S6 MODIFICATION PROTEIN"/>
    <property type="match status" value="1"/>
</dbReference>
<dbReference type="InterPro" id="IPR011870">
    <property type="entry name" value="LysX_arch"/>
</dbReference>
<evidence type="ECO:0000256" key="9">
    <source>
        <dbReference type="ARBA" id="ARBA00029440"/>
    </source>
</evidence>
<keyword evidence="5" id="KW-0479">Metal-binding</keyword>
<dbReference type="GO" id="GO:0005524">
    <property type="term" value="F:ATP binding"/>
    <property type="evidence" value="ECO:0007669"/>
    <property type="project" value="UniProtKB-UniRule"/>
</dbReference>
<evidence type="ECO:0000256" key="6">
    <source>
        <dbReference type="ARBA" id="ARBA00022741"/>
    </source>
</evidence>
<keyword evidence="7 10" id="KW-0067">ATP-binding</keyword>
<reference evidence="12 14" key="2">
    <citation type="journal article" date="2019" name="Nat. Microbiol.">
        <title>Wide diversity of methane and short-chain alkane metabolisms in uncultured archaea.</title>
        <authorList>
            <person name="Borrel G."/>
            <person name="Adam P.S."/>
            <person name="McKay L.J."/>
            <person name="Chen L.X."/>
            <person name="Sierra-Garcia I.N."/>
            <person name="Sieber C.M."/>
            <person name="Letourneur Q."/>
            <person name="Ghozlane A."/>
            <person name="Andersen G.L."/>
            <person name="Li W.J."/>
            <person name="Hallam S.J."/>
            <person name="Muyzer G."/>
            <person name="de Oliveira V.M."/>
            <person name="Inskeep W.P."/>
            <person name="Banfield J.F."/>
            <person name="Gribaldo S."/>
        </authorList>
    </citation>
    <scope>NUCLEOTIDE SEQUENCE [LARGE SCALE GENOMIC DNA]</scope>
    <source>
        <strain evidence="12">Verst-YHS</strain>
    </source>
</reference>
<keyword evidence="8" id="KW-0460">Magnesium</keyword>
<dbReference type="GO" id="GO:0005737">
    <property type="term" value="C:cytoplasm"/>
    <property type="evidence" value="ECO:0007669"/>
    <property type="project" value="TreeGrafter"/>
</dbReference>
<dbReference type="InterPro" id="IPR013815">
    <property type="entry name" value="ATP_grasp_subdomain_1"/>
</dbReference>
<dbReference type="InterPro" id="IPR004666">
    <property type="entry name" value="Rp_bS6_RimK/Lys_biosynth_LsyX"/>
</dbReference>
<dbReference type="InterPro" id="IPR016185">
    <property type="entry name" value="PreATP-grasp_dom_sf"/>
</dbReference>
<dbReference type="GO" id="GO:0046872">
    <property type="term" value="F:metal ion binding"/>
    <property type="evidence" value="ECO:0007669"/>
    <property type="project" value="UniProtKB-KW"/>
</dbReference>
<evidence type="ECO:0000256" key="4">
    <source>
        <dbReference type="ARBA" id="ARBA00022605"/>
    </source>
</evidence>
<dbReference type="EMBL" id="RXIH01000032">
    <property type="protein sequence ID" value="RZN55981.1"/>
    <property type="molecule type" value="Genomic_DNA"/>
</dbReference>
<reference evidence="13 15" key="1">
    <citation type="journal article" date="2019" name="Nat. Microbiol.">
        <title>Expanding anaerobic alkane metabolism in the domain of Archaea.</title>
        <authorList>
            <person name="Wang Y."/>
            <person name="Wegener G."/>
            <person name="Hou J."/>
            <person name="Wang F."/>
            <person name="Xiao X."/>
        </authorList>
    </citation>
    <scope>NUCLEOTIDE SEQUENCE [LARGE SCALE GENOMIC DNA]</scope>
    <source>
        <strain evidence="13">WYZ-LMO11</strain>
    </source>
</reference>
<evidence type="ECO:0000313" key="15">
    <source>
        <dbReference type="Proteomes" id="UP000317265"/>
    </source>
</evidence>
<dbReference type="GO" id="GO:0043774">
    <property type="term" value="F:coenzyme F420-2 alpha-glutamyl ligase activity"/>
    <property type="evidence" value="ECO:0007669"/>
    <property type="project" value="TreeGrafter"/>
</dbReference>
<dbReference type="AlphaFoldDB" id="A0A520KF59"/>
<evidence type="ECO:0000259" key="11">
    <source>
        <dbReference type="PROSITE" id="PS50975"/>
    </source>
</evidence>
<evidence type="ECO:0000256" key="2">
    <source>
        <dbReference type="ARBA" id="ARBA00006239"/>
    </source>
</evidence>
<protein>
    <submittedName>
        <fullName evidence="12">Lysine biosynthesis protein LysX</fullName>
    </submittedName>
</protein>
<organism evidence="12 14">
    <name type="scientific">Thermoproteota archaeon</name>
    <dbReference type="NCBI Taxonomy" id="2056631"/>
    <lineage>
        <taxon>Archaea</taxon>
        <taxon>Thermoproteota</taxon>
    </lineage>
</organism>
<keyword evidence="4" id="KW-0028">Amino-acid biosynthesis</keyword>
<feature type="domain" description="ATP-grasp" evidence="11">
    <location>
        <begin position="96"/>
        <end position="281"/>
    </location>
</feature>
<evidence type="ECO:0000256" key="10">
    <source>
        <dbReference type="PROSITE-ProRule" id="PRU00409"/>
    </source>
</evidence>
<comment type="similarity">
    <text evidence="2">Belongs to the RimK family. LysX subfamily.</text>
</comment>
<evidence type="ECO:0000313" key="14">
    <source>
        <dbReference type="Proteomes" id="UP000316080"/>
    </source>
</evidence>
<dbReference type="Pfam" id="PF08443">
    <property type="entry name" value="RimK"/>
    <property type="match status" value="1"/>
</dbReference>
<dbReference type="Gene3D" id="3.30.1490.20">
    <property type="entry name" value="ATP-grasp fold, A domain"/>
    <property type="match status" value="1"/>
</dbReference>
<dbReference type="Gene3D" id="3.30.470.20">
    <property type="entry name" value="ATP-grasp fold, B domain"/>
    <property type="match status" value="1"/>
</dbReference>
<evidence type="ECO:0000256" key="8">
    <source>
        <dbReference type="ARBA" id="ARBA00022842"/>
    </source>
</evidence>
<dbReference type="PANTHER" id="PTHR21621:SF2">
    <property type="entry name" value="COENZYME GAMMA-F420-2:ALPHA-L-GLUTAMATE LIGASE"/>
    <property type="match status" value="1"/>
</dbReference>
<dbReference type="GO" id="GO:0009085">
    <property type="term" value="P:lysine biosynthetic process"/>
    <property type="evidence" value="ECO:0007669"/>
    <property type="project" value="InterPro"/>
</dbReference>
<gene>
    <name evidence="12" type="primary">lysX</name>
    <name evidence="13" type="ORF">DSO09_00170</name>
    <name evidence="12" type="ORF">EF809_03860</name>
</gene>
<dbReference type="NCBIfam" id="TIGR02144">
    <property type="entry name" value="LysX_arch"/>
    <property type="match status" value="1"/>
</dbReference>
<evidence type="ECO:0000256" key="1">
    <source>
        <dbReference type="ARBA" id="ARBA00001946"/>
    </source>
</evidence>
<dbReference type="Gene3D" id="3.40.50.20">
    <property type="match status" value="1"/>
</dbReference>